<dbReference type="GO" id="GO:0006284">
    <property type="term" value="P:base-excision repair"/>
    <property type="evidence" value="ECO:0007669"/>
    <property type="project" value="InterPro"/>
</dbReference>
<dbReference type="EMBL" id="NKDB02000001">
    <property type="protein sequence ID" value="RKJ98659.1"/>
    <property type="molecule type" value="Genomic_DNA"/>
</dbReference>
<feature type="domain" description="FPG-type" evidence="16">
    <location>
        <begin position="236"/>
        <end position="270"/>
    </location>
</feature>
<feature type="binding site" evidence="15">
    <location>
        <position position="89"/>
    </location>
    <ligand>
        <name>DNA</name>
        <dbReference type="ChEBI" id="CHEBI:16991"/>
    </ligand>
</feature>
<evidence type="ECO:0000256" key="13">
    <source>
        <dbReference type="ARBA" id="ARBA00023295"/>
    </source>
</evidence>
<keyword evidence="13 15" id="KW-0326">Glycosidase</keyword>
<dbReference type="GO" id="GO:0140078">
    <property type="term" value="F:class I DNA-(apurinic or apyrimidinic site) endonuclease activity"/>
    <property type="evidence" value="ECO:0007669"/>
    <property type="project" value="UniProtKB-EC"/>
</dbReference>
<dbReference type="GO" id="GO:0034039">
    <property type="term" value="F:8-oxo-7,8-dihydroguanine DNA N-glycosylase activity"/>
    <property type="evidence" value="ECO:0007669"/>
    <property type="project" value="TreeGrafter"/>
</dbReference>
<dbReference type="NCBIfam" id="TIGR00577">
    <property type="entry name" value="fpg"/>
    <property type="match status" value="1"/>
</dbReference>
<dbReference type="PROSITE" id="PS51066">
    <property type="entry name" value="ZF_FPG_2"/>
    <property type="match status" value="1"/>
</dbReference>
<evidence type="ECO:0000259" key="16">
    <source>
        <dbReference type="PROSITE" id="PS51066"/>
    </source>
</evidence>
<dbReference type="InterPro" id="IPR020629">
    <property type="entry name" value="FPG_Glyclase"/>
</dbReference>
<keyword evidence="8 15" id="KW-0862">Zinc</keyword>
<dbReference type="SMART" id="SM00898">
    <property type="entry name" value="Fapy_DNA_glyco"/>
    <property type="match status" value="1"/>
</dbReference>
<dbReference type="EC" id="4.2.99.18" evidence="15"/>
<comment type="similarity">
    <text evidence="2 15">Belongs to the FPG family.</text>
</comment>
<evidence type="ECO:0000256" key="7">
    <source>
        <dbReference type="ARBA" id="ARBA00022801"/>
    </source>
</evidence>
<keyword evidence="12 15" id="KW-0511">Multifunctional enzyme</keyword>
<evidence type="ECO:0000256" key="11">
    <source>
        <dbReference type="ARBA" id="ARBA00023239"/>
    </source>
</evidence>
<keyword evidence="9 15" id="KW-0238">DNA-binding</keyword>
<dbReference type="Pfam" id="PF06827">
    <property type="entry name" value="zf-FPG_IleRS"/>
    <property type="match status" value="1"/>
</dbReference>
<keyword evidence="4 15" id="KW-0479">Metal-binding</keyword>
<evidence type="ECO:0000256" key="15">
    <source>
        <dbReference type="HAMAP-Rule" id="MF_00103"/>
    </source>
</evidence>
<feature type="binding site" evidence="15">
    <location>
        <position position="107"/>
    </location>
    <ligand>
        <name>DNA</name>
        <dbReference type="ChEBI" id="CHEBI:16991"/>
    </ligand>
</feature>
<dbReference type="EC" id="3.2.2.23" evidence="15"/>
<name>A0A420KFF4_9BURK</name>
<feature type="active site" description="Proton donor; for delta-elimination activity" evidence="15">
    <location>
        <position position="260"/>
    </location>
</feature>
<dbReference type="SUPFAM" id="SSF46946">
    <property type="entry name" value="S13-like H2TH domain"/>
    <property type="match status" value="1"/>
</dbReference>
<evidence type="ECO:0000256" key="8">
    <source>
        <dbReference type="ARBA" id="ARBA00022833"/>
    </source>
</evidence>
<comment type="catalytic activity">
    <reaction evidence="1 15">
        <text>Hydrolysis of DNA containing ring-opened 7-methylguanine residues, releasing 2,6-diamino-4-hydroxy-5-(N-methyl)formamidopyrimidine.</text>
        <dbReference type="EC" id="3.2.2.23"/>
    </reaction>
</comment>
<evidence type="ECO:0000256" key="9">
    <source>
        <dbReference type="ARBA" id="ARBA00023125"/>
    </source>
</evidence>
<dbReference type="NCBIfam" id="NF002211">
    <property type="entry name" value="PRK01103.1"/>
    <property type="match status" value="1"/>
</dbReference>
<evidence type="ECO:0000256" key="1">
    <source>
        <dbReference type="ARBA" id="ARBA00001668"/>
    </source>
</evidence>
<dbReference type="Gene3D" id="1.10.8.50">
    <property type="match status" value="1"/>
</dbReference>
<dbReference type="FunFam" id="1.10.8.50:FF:000003">
    <property type="entry name" value="Formamidopyrimidine-DNA glycosylase"/>
    <property type="match status" value="1"/>
</dbReference>
<accession>A0A420KFF4</accession>
<evidence type="ECO:0000256" key="3">
    <source>
        <dbReference type="ARBA" id="ARBA00011245"/>
    </source>
</evidence>
<dbReference type="PROSITE" id="PS01242">
    <property type="entry name" value="ZF_FPG_1"/>
    <property type="match status" value="1"/>
</dbReference>
<dbReference type="PANTHER" id="PTHR22993:SF9">
    <property type="entry name" value="FORMAMIDOPYRIMIDINE-DNA GLYCOSYLASE"/>
    <property type="match status" value="1"/>
</dbReference>
<organism evidence="18 19">
    <name type="scientific">Alicycliphilus denitrificans</name>
    <dbReference type="NCBI Taxonomy" id="179636"/>
    <lineage>
        <taxon>Bacteria</taxon>
        <taxon>Pseudomonadati</taxon>
        <taxon>Pseudomonadota</taxon>
        <taxon>Betaproteobacteria</taxon>
        <taxon>Burkholderiales</taxon>
        <taxon>Comamonadaceae</taxon>
        <taxon>Alicycliphilus</taxon>
    </lineage>
</organism>
<dbReference type="RefSeq" id="WP_094434882.1">
    <property type="nucleotide sequence ID" value="NZ_NKDB02000001.1"/>
</dbReference>
<dbReference type="Gene3D" id="3.20.190.10">
    <property type="entry name" value="MutM-like, N-terminal"/>
    <property type="match status" value="1"/>
</dbReference>
<dbReference type="PROSITE" id="PS51068">
    <property type="entry name" value="FPG_CAT"/>
    <property type="match status" value="1"/>
</dbReference>
<dbReference type="Proteomes" id="UP000216225">
    <property type="component" value="Unassembled WGS sequence"/>
</dbReference>
<dbReference type="InterPro" id="IPR000214">
    <property type="entry name" value="Znf_DNA_glyclase/AP_lyase"/>
</dbReference>
<evidence type="ECO:0000256" key="2">
    <source>
        <dbReference type="ARBA" id="ARBA00009409"/>
    </source>
</evidence>
<evidence type="ECO:0000256" key="4">
    <source>
        <dbReference type="ARBA" id="ARBA00022723"/>
    </source>
</evidence>
<evidence type="ECO:0000256" key="5">
    <source>
        <dbReference type="ARBA" id="ARBA00022763"/>
    </source>
</evidence>
<feature type="domain" description="Formamidopyrimidine-DNA glycosylase catalytic" evidence="17">
    <location>
        <begin position="2"/>
        <end position="110"/>
    </location>
</feature>
<comment type="function">
    <text evidence="15">Involved in base excision repair of DNA damaged by oxidation or by mutagenic agents. Acts as DNA glycosylase that recognizes and removes damaged bases. Has a preference for oxidized purines, such as 7,8-dihydro-8-oxoguanine (8-oxoG). Has AP (apurinic/apyrimidinic) lyase activity and introduces nicks in the DNA strand. Cleaves the DNA backbone by beta-delta elimination to generate a single-strand break at the site of the removed base with both 3'- and 5'-phosphates.</text>
</comment>
<keyword evidence="11 15" id="KW-0456">Lyase</keyword>
<comment type="caution">
    <text evidence="15">Lacks conserved residue(s) required for the propagation of feature annotation.</text>
</comment>
<feature type="active site" description="Proton donor" evidence="15">
    <location>
        <position position="3"/>
    </location>
</feature>
<evidence type="ECO:0000313" key="19">
    <source>
        <dbReference type="Proteomes" id="UP000216225"/>
    </source>
</evidence>
<dbReference type="AlphaFoldDB" id="A0A420KFF4"/>
<dbReference type="InterPro" id="IPR012319">
    <property type="entry name" value="FPG_cat"/>
</dbReference>
<comment type="catalytic activity">
    <reaction evidence="14 15">
        <text>2'-deoxyribonucleotide-(2'-deoxyribose 5'-phosphate)-2'-deoxyribonucleotide-DNA = a 3'-end 2'-deoxyribonucleotide-(2,3-dehydro-2,3-deoxyribose 5'-phosphate)-DNA + a 5'-end 5'-phospho-2'-deoxyribonucleoside-DNA + H(+)</text>
        <dbReference type="Rhea" id="RHEA:66592"/>
        <dbReference type="Rhea" id="RHEA-COMP:13180"/>
        <dbReference type="Rhea" id="RHEA-COMP:16897"/>
        <dbReference type="Rhea" id="RHEA-COMP:17067"/>
        <dbReference type="ChEBI" id="CHEBI:15378"/>
        <dbReference type="ChEBI" id="CHEBI:136412"/>
        <dbReference type="ChEBI" id="CHEBI:157695"/>
        <dbReference type="ChEBI" id="CHEBI:167181"/>
        <dbReference type="EC" id="4.2.99.18"/>
    </reaction>
</comment>
<dbReference type="GO" id="GO:0003684">
    <property type="term" value="F:damaged DNA binding"/>
    <property type="evidence" value="ECO:0007669"/>
    <property type="project" value="InterPro"/>
</dbReference>
<proteinExistence type="inferred from homology"/>
<gene>
    <name evidence="15" type="primary">mutM</name>
    <name evidence="15" type="synonym">fpg</name>
    <name evidence="18" type="ORF">CE154_002530</name>
</gene>
<dbReference type="GO" id="GO:0008270">
    <property type="term" value="F:zinc ion binding"/>
    <property type="evidence" value="ECO:0007669"/>
    <property type="project" value="UniProtKB-UniRule"/>
</dbReference>
<feature type="active site" description="Schiff-base intermediate with DNA" evidence="15">
    <location>
        <position position="2"/>
    </location>
</feature>
<keyword evidence="5 15" id="KW-0227">DNA damage</keyword>
<evidence type="ECO:0000256" key="6">
    <source>
        <dbReference type="ARBA" id="ARBA00022771"/>
    </source>
</evidence>
<dbReference type="InterPro" id="IPR010979">
    <property type="entry name" value="Ribosomal_uS13-like_H2TH"/>
</dbReference>
<reference evidence="18 19" key="1">
    <citation type="submission" date="2018-09" db="EMBL/GenBank/DDBJ databases">
        <title>Genome comparison of Alicycliphilus sp. BQ1, a polyurethanolytic bacterium, with its closest phylogenetic relatives Alicycliphilus denitrificans BC and K601, unable to attack polyurethane.</title>
        <authorList>
            <person name="Loza-Tavera H."/>
            <person name="Lozano L."/>
            <person name="Cevallos M."/>
            <person name="Maya-Lucas O."/>
            <person name="Garcia-Mena J."/>
            <person name="Hernandez J."/>
        </authorList>
    </citation>
    <scope>NUCLEOTIDE SEQUENCE [LARGE SCALE GENOMIC DNA]</scope>
    <source>
        <strain evidence="18 19">BQ1</strain>
    </source>
</reference>
<dbReference type="Pfam" id="PF01149">
    <property type="entry name" value="Fapy_DNA_glyco"/>
    <property type="match status" value="1"/>
</dbReference>
<dbReference type="SMART" id="SM01232">
    <property type="entry name" value="H2TH"/>
    <property type="match status" value="1"/>
</dbReference>
<dbReference type="Pfam" id="PF06831">
    <property type="entry name" value="H2TH"/>
    <property type="match status" value="1"/>
</dbReference>
<sequence length="271" mass="29521">MPELPEVEVTRRGLADAIGGATIRAVALGKSLRWPLGLAPGDLAGQRVLAVRRRGKYLLLDLQHGLLLIHLGMSGSLRFAHGLPQRGPHDHFDMETDRGTLRLHDPRRFGAVVWAAGEDDPQARKLLGALGVEPLGGDFDFQAFHAALRASRMPIKQLLLAGRVVVGVGNIYACEVLFLARIRPTVRASAIGPQRARRLHGAIREVLARAVERGGSTLRDFSGVDGNAGHFQAEANVYGREGLPCRQCGTPVRLLRQAQRSTYFCPNCQRS</sequence>
<protein>
    <recommendedName>
        <fullName evidence="15">Formamidopyrimidine-DNA glycosylase</fullName>
        <shortName evidence="15">Fapy-DNA glycosylase</shortName>
        <ecNumber evidence="15">3.2.2.23</ecNumber>
    </recommendedName>
    <alternativeName>
        <fullName evidence="15">DNA-(apurinic or apyrimidinic site) lyase MutM</fullName>
        <shortName evidence="15">AP lyase MutM</shortName>
        <ecNumber evidence="15">4.2.99.18</ecNumber>
    </alternativeName>
</protein>
<dbReference type="SUPFAM" id="SSF57716">
    <property type="entry name" value="Glucocorticoid receptor-like (DNA-binding domain)"/>
    <property type="match status" value="1"/>
</dbReference>
<comment type="caution">
    <text evidence="18">The sequence shown here is derived from an EMBL/GenBank/DDBJ whole genome shotgun (WGS) entry which is preliminary data.</text>
</comment>
<keyword evidence="6 15" id="KW-0863">Zinc-finger</keyword>
<evidence type="ECO:0000256" key="14">
    <source>
        <dbReference type="ARBA" id="ARBA00044632"/>
    </source>
</evidence>
<dbReference type="PANTHER" id="PTHR22993">
    <property type="entry name" value="FORMAMIDOPYRIMIDINE-DNA GLYCOSYLASE"/>
    <property type="match status" value="1"/>
</dbReference>
<feature type="active site" description="Proton donor; for beta-elimination activity" evidence="15">
    <location>
        <position position="56"/>
    </location>
</feature>
<dbReference type="SUPFAM" id="SSF81624">
    <property type="entry name" value="N-terminal domain of MutM-like DNA repair proteins"/>
    <property type="match status" value="1"/>
</dbReference>
<dbReference type="InterPro" id="IPR015886">
    <property type="entry name" value="H2TH_FPG"/>
</dbReference>
<evidence type="ECO:0000313" key="18">
    <source>
        <dbReference type="EMBL" id="RKJ98659.1"/>
    </source>
</evidence>
<evidence type="ECO:0000256" key="12">
    <source>
        <dbReference type="ARBA" id="ARBA00023268"/>
    </source>
</evidence>
<keyword evidence="7 15" id="KW-0378">Hydrolase</keyword>
<keyword evidence="10 15" id="KW-0234">DNA repair</keyword>
<comment type="cofactor">
    <cofactor evidence="15">
        <name>Zn(2+)</name>
        <dbReference type="ChEBI" id="CHEBI:29105"/>
    </cofactor>
    <text evidence="15">Binds 1 zinc ion per subunit.</text>
</comment>
<dbReference type="InterPro" id="IPR015887">
    <property type="entry name" value="DNA_glyclase_Znf_dom_DNA_BS"/>
</dbReference>
<dbReference type="HAMAP" id="MF_00103">
    <property type="entry name" value="Fapy_DNA_glycosyl"/>
    <property type="match status" value="1"/>
</dbReference>
<dbReference type="InterPro" id="IPR035937">
    <property type="entry name" value="FPG_N"/>
</dbReference>
<evidence type="ECO:0000256" key="10">
    <source>
        <dbReference type="ARBA" id="ARBA00023204"/>
    </source>
</evidence>
<dbReference type="CDD" id="cd08966">
    <property type="entry name" value="EcFpg-like_N"/>
    <property type="match status" value="1"/>
</dbReference>
<dbReference type="InterPro" id="IPR010663">
    <property type="entry name" value="Znf_FPG/IleRS"/>
</dbReference>
<comment type="subunit">
    <text evidence="3 15">Monomer.</text>
</comment>
<evidence type="ECO:0000259" key="17">
    <source>
        <dbReference type="PROSITE" id="PS51068"/>
    </source>
</evidence>